<sequence>MFAIYCNDDNLRGFVTGQYVYQGNVFVSTAKLDDETVGRIKLYKSRKRAENGIRSYENVYKDKFEVKELAEEEVQLITDTKKILTEKRF</sequence>
<reference evidence="2" key="1">
    <citation type="journal article" date="2019" name="Int. J. Syst. Evol. Microbiol.">
        <title>The Global Catalogue of Microorganisms (GCM) 10K type strain sequencing project: providing services to taxonomists for standard genome sequencing and annotation.</title>
        <authorList>
            <consortium name="The Broad Institute Genomics Platform"/>
            <consortium name="The Broad Institute Genome Sequencing Center for Infectious Disease"/>
            <person name="Wu L."/>
            <person name="Ma J."/>
        </authorList>
    </citation>
    <scope>NUCLEOTIDE SEQUENCE [LARGE SCALE GENOMIC DNA]</scope>
    <source>
        <strain evidence="2">CGMCC 1.15942</strain>
    </source>
</reference>
<gene>
    <name evidence="1" type="ORF">GCM10011573_25740</name>
</gene>
<dbReference type="EMBL" id="BMKI01000006">
    <property type="protein sequence ID" value="GGC94941.1"/>
    <property type="molecule type" value="Genomic_DNA"/>
</dbReference>
<name>A0ABQ1PD90_9ENTE</name>
<protein>
    <submittedName>
        <fullName evidence="1">Uncharacterized protein</fullName>
    </submittedName>
</protein>
<dbReference type="RefSeq" id="WP_088270549.1">
    <property type="nucleotide sequence ID" value="NZ_CP021874.1"/>
</dbReference>
<proteinExistence type="predicted"/>
<dbReference type="Proteomes" id="UP000630615">
    <property type="component" value="Unassembled WGS sequence"/>
</dbReference>
<organism evidence="1 2">
    <name type="scientific">Enterococcus wangshanyuanii</name>
    <dbReference type="NCBI Taxonomy" id="2005703"/>
    <lineage>
        <taxon>Bacteria</taxon>
        <taxon>Bacillati</taxon>
        <taxon>Bacillota</taxon>
        <taxon>Bacilli</taxon>
        <taxon>Lactobacillales</taxon>
        <taxon>Enterococcaceae</taxon>
        <taxon>Enterococcus</taxon>
    </lineage>
</organism>
<evidence type="ECO:0000313" key="1">
    <source>
        <dbReference type="EMBL" id="GGC94941.1"/>
    </source>
</evidence>
<accession>A0ABQ1PD90</accession>
<comment type="caution">
    <text evidence="1">The sequence shown here is derived from an EMBL/GenBank/DDBJ whole genome shotgun (WGS) entry which is preliminary data.</text>
</comment>
<evidence type="ECO:0000313" key="2">
    <source>
        <dbReference type="Proteomes" id="UP000630615"/>
    </source>
</evidence>
<keyword evidence="2" id="KW-1185">Reference proteome</keyword>